<dbReference type="InterPro" id="IPR005018">
    <property type="entry name" value="DOMON_domain"/>
</dbReference>
<dbReference type="GO" id="GO:0004500">
    <property type="term" value="F:dopamine beta-monooxygenase activity"/>
    <property type="evidence" value="ECO:0007669"/>
    <property type="project" value="InterPro"/>
</dbReference>
<feature type="signal peptide" evidence="1">
    <location>
        <begin position="1"/>
        <end position="20"/>
    </location>
</feature>
<dbReference type="PANTHER" id="PTHR10157:SF23">
    <property type="entry name" value="MOXD1 HOMOLOG 1"/>
    <property type="match status" value="1"/>
</dbReference>
<dbReference type="HOGENOM" id="CLU_115706_1_0_12"/>
<dbReference type="GO" id="GO:0042420">
    <property type="term" value="P:dopamine catabolic process"/>
    <property type="evidence" value="ECO:0007669"/>
    <property type="project" value="TreeGrafter"/>
</dbReference>
<dbReference type="GO" id="GO:0030667">
    <property type="term" value="C:secretory granule membrane"/>
    <property type="evidence" value="ECO:0007669"/>
    <property type="project" value="TreeGrafter"/>
</dbReference>
<keyword evidence="1" id="KW-0732">Signal</keyword>
<feature type="domain" description="DOMON" evidence="2">
    <location>
        <begin position="29"/>
        <end position="148"/>
    </location>
</feature>
<dbReference type="PROSITE" id="PS50836">
    <property type="entry name" value="DOMON"/>
    <property type="match status" value="1"/>
</dbReference>
<evidence type="ECO:0000259" key="2">
    <source>
        <dbReference type="PROSITE" id="PS50836"/>
    </source>
</evidence>
<feature type="chain" id="PRO_5003150793" evidence="1">
    <location>
        <begin position="21"/>
        <end position="167"/>
    </location>
</feature>
<dbReference type="Pfam" id="PF03351">
    <property type="entry name" value="DOMON"/>
    <property type="match status" value="1"/>
</dbReference>
<keyword evidence="4" id="KW-1185">Reference proteome</keyword>
<evidence type="ECO:0000313" key="3">
    <source>
        <dbReference type="EMBL" id="ADK79378.1"/>
    </source>
</evidence>
<dbReference type="InterPro" id="IPR000945">
    <property type="entry name" value="DBH-like"/>
</dbReference>
<dbReference type="eggNOG" id="COG4902">
    <property type="taxonomic scope" value="Bacteria"/>
</dbReference>
<name>E1RA87_SEDSS</name>
<evidence type="ECO:0000256" key="1">
    <source>
        <dbReference type="SAM" id="SignalP"/>
    </source>
</evidence>
<dbReference type="PANTHER" id="PTHR10157">
    <property type="entry name" value="DOPAMINE BETA HYDROXYLASE RELATED"/>
    <property type="match status" value="1"/>
</dbReference>
<dbReference type="STRING" id="573413.Spirs_0221"/>
<dbReference type="GO" id="GO:0005615">
    <property type="term" value="C:extracellular space"/>
    <property type="evidence" value="ECO:0007669"/>
    <property type="project" value="TreeGrafter"/>
</dbReference>
<dbReference type="SUPFAM" id="SSF49344">
    <property type="entry name" value="CBD9-like"/>
    <property type="match status" value="1"/>
</dbReference>
<sequence>MKRVLFILFLAFLILTPLAAATESTREIAGVTVTWKAEGEYVLITMSAKTTGWIAVGIEPENKMKGADMYIGYVDDKGAVVLEDHYGHRTFSHKSDVALGGSSDVEIIQGTESGGETSITFRIPKNSRDVYDKLLEEGKEYTVITAWGEKDNLTARHKGRGSGSLPL</sequence>
<dbReference type="AlphaFoldDB" id="E1RA87"/>
<gene>
    <name evidence="3" type="ordered locus">Spirs_0221</name>
</gene>
<organism evidence="3 4">
    <name type="scientific">Sediminispirochaeta smaragdinae (strain DSM 11293 / JCM 15392 / SEBR 4228)</name>
    <name type="common">Spirochaeta smaragdinae</name>
    <dbReference type="NCBI Taxonomy" id="573413"/>
    <lineage>
        <taxon>Bacteria</taxon>
        <taxon>Pseudomonadati</taxon>
        <taxon>Spirochaetota</taxon>
        <taxon>Spirochaetia</taxon>
        <taxon>Spirochaetales</taxon>
        <taxon>Spirochaetaceae</taxon>
        <taxon>Sediminispirochaeta</taxon>
    </lineage>
</organism>
<reference evidence="3 4" key="1">
    <citation type="journal article" date="2010" name="Stand. Genomic Sci.">
        <title>Complete genome sequence of Spirochaeta smaragdinae type strain (SEBR 4228).</title>
        <authorList>
            <person name="Mavromatis K."/>
            <person name="Yasawong M."/>
            <person name="Chertkov O."/>
            <person name="Lapidus A."/>
            <person name="Lucas S."/>
            <person name="Nolan M."/>
            <person name="Del Rio T.G."/>
            <person name="Tice H."/>
            <person name="Cheng J.F."/>
            <person name="Pitluck S."/>
            <person name="Liolios K."/>
            <person name="Ivanova N."/>
            <person name="Tapia R."/>
            <person name="Han C."/>
            <person name="Bruce D."/>
            <person name="Goodwin L."/>
            <person name="Pati A."/>
            <person name="Chen A."/>
            <person name="Palaniappan K."/>
            <person name="Land M."/>
            <person name="Hauser L."/>
            <person name="Chang Y.J."/>
            <person name="Jeffries C.D."/>
            <person name="Detter J.C."/>
            <person name="Rohde M."/>
            <person name="Brambilla E."/>
            <person name="Spring S."/>
            <person name="Goker M."/>
            <person name="Sikorski J."/>
            <person name="Woyke T."/>
            <person name="Bristow J."/>
            <person name="Eisen J.A."/>
            <person name="Markowitz V."/>
            <person name="Hugenholtz P."/>
            <person name="Klenk H.P."/>
            <person name="Kyrpides N.C."/>
        </authorList>
    </citation>
    <scope>NUCLEOTIDE SEQUENCE [LARGE SCALE GENOMIC DNA]</scope>
    <source>
        <strain evidence="4">DSM 11293 / JCM 15392 / SEBR 4228</strain>
    </source>
</reference>
<protein>
    <submittedName>
        <fullName evidence="3">DOMON domain protein</fullName>
    </submittedName>
</protein>
<dbReference type="InterPro" id="IPR045266">
    <property type="entry name" value="DOH_DOMON"/>
</dbReference>
<evidence type="ECO:0000313" key="4">
    <source>
        <dbReference type="Proteomes" id="UP000002318"/>
    </source>
</evidence>
<dbReference type="GO" id="GO:0006589">
    <property type="term" value="P:octopamine biosynthetic process"/>
    <property type="evidence" value="ECO:0007669"/>
    <property type="project" value="TreeGrafter"/>
</dbReference>
<proteinExistence type="predicted"/>
<dbReference type="EMBL" id="CP002116">
    <property type="protein sequence ID" value="ADK79378.1"/>
    <property type="molecule type" value="Genomic_DNA"/>
</dbReference>
<accession>E1RA87</accession>
<dbReference type="CDD" id="cd09631">
    <property type="entry name" value="DOMON_DOH"/>
    <property type="match status" value="1"/>
</dbReference>
<dbReference type="GO" id="GO:0042421">
    <property type="term" value="P:norepinephrine biosynthetic process"/>
    <property type="evidence" value="ECO:0007669"/>
    <property type="project" value="TreeGrafter"/>
</dbReference>
<dbReference type="KEGG" id="ssm:Spirs_0221"/>
<dbReference type="Gene3D" id="2.60.40.1210">
    <property type="entry name" value="Cellobiose dehydrogenase, cytochrome domain"/>
    <property type="match status" value="1"/>
</dbReference>
<dbReference type="Proteomes" id="UP000002318">
    <property type="component" value="Chromosome"/>
</dbReference>
<dbReference type="OrthoDB" id="5431229at2"/>
<dbReference type="RefSeq" id="WP_013252842.1">
    <property type="nucleotide sequence ID" value="NC_014364.1"/>
</dbReference>
<dbReference type="SMART" id="SM00664">
    <property type="entry name" value="DoH"/>
    <property type="match status" value="1"/>
</dbReference>